<evidence type="ECO:0000256" key="8">
    <source>
        <dbReference type="ARBA" id="ARBA00023242"/>
    </source>
</evidence>
<comment type="subcellular location">
    <subcellularLocation>
        <location evidence="1 10">Nucleus</location>
    </subcellularLocation>
</comment>
<keyword evidence="3 10" id="KW-0507">mRNA processing</keyword>
<evidence type="ECO:0000256" key="5">
    <source>
        <dbReference type="ARBA" id="ARBA00022691"/>
    </source>
</evidence>
<evidence type="ECO:0000256" key="3">
    <source>
        <dbReference type="ARBA" id="ARBA00022664"/>
    </source>
</evidence>
<evidence type="ECO:0000256" key="10">
    <source>
        <dbReference type="PIRNR" id="PIRNR028762"/>
    </source>
</evidence>
<feature type="region of interest" description="Disordered" evidence="13">
    <location>
        <begin position="1"/>
        <end position="21"/>
    </location>
</feature>
<feature type="binding site" evidence="11">
    <location>
        <position position="223"/>
    </location>
    <ligand>
        <name>S-adenosyl-L-methionine</name>
        <dbReference type="ChEBI" id="CHEBI:59789"/>
    </ligand>
</feature>
<keyword evidence="2 10" id="KW-0489">Methyltransferase</keyword>
<dbReference type="SUPFAM" id="SSF53335">
    <property type="entry name" value="S-adenosyl-L-methionine-dependent methyltransferases"/>
    <property type="match status" value="1"/>
</dbReference>
<comment type="similarity">
    <text evidence="10">Belongs to the class I-like SAM-binding methyltransferase superfamily. mRNA cap 0 methyltransferase family.</text>
</comment>
<evidence type="ECO:0000256" key="2">
    <source>
        <dbReference type="ARBA" id="ARBA00022603"/>
    </source>
</evidence>
<evidence type="ECO:0000313" key="15">
    <source>
        <dbReference type="EMBL" id="KAG9392627.1"/>
    </source>
</evidence>
<feature type="site" description="mRNA cap binding" evidence="12">
    <location>
        <position position="227"/>
    </location>
</feature>
<evidence type="ECO:0000256" key="6">
    <source>
        <dbReference type="ARBA" id="ARBA00022884"/>
    </source>
</evidence>
<feature type="site" description="mRNA cap binding" evidence="12">
    <location>
        <position position="357"/>
    </location>
</feature>
<dbReference type="GO" id="GO:0004482">
    <property type="term" value="F:mRNA 5'-cap (guanine-N7-)-methyltransferase activity"/>
    <property type="evidence" value="ECO:0007669"/>
    <property type="project" value="UniProtKB-EC"/>
</dbReference>
<dbReference type="PIRSF" id="PIRSF028762">
    <property type="entry name" value="ABD1"/>
    <property type="match status" value="1"/>
</dbReference>
<dbReference type="OrthoDB" id="10248867at2759"/>
<evidence type="ECO:0000256" key="12">
    <source>
        <dbReference type="PIRSR" id="PIRSR028762-2"/>
    </source>
</evidence>
<dbReference type="Proteomes" id="UP000717585">
    <property type="component" value="Unassembled WGS sequence"/>
</dbReference>
<evidence type="ECO:0000256" key="7">
    <source>
        <dbReference type="ARBA" id="ARBA00023042"/>
    </source>
</evidence>
<name>A0A8J6B4B5_9EUKA</name>
<evidence type="ECO:0000256" key="9">
    <source>
        <dbReference type="ARBA" id="ARBA00044712"/>
    </source>
</evidence>
<comment type="caution">
    <text evidence="15">The sequence shown here is derived from an EMBL/GenBank/DDBJ whole genome shotgun (WGS) entry which is preliminary data.</text>
</comment>
<proteinExistence type="inferred from homology"/>
<evidence type="ECO:0000259" key="14">
    <source>
        <dbReference type="PROSITE" id="PS51562"/>
    </source>
</evidence>
<feature type="region of interest" description="Disordered" evidence="13">
    <location>
        <begin position="502"/>
        <end position="531"/>
    </location>
</feature>
<keyword evidence="4 10" id="KW-0808">Transferase</keyword>
<evidence type="ECO:0000313" key="16">
    <source>
        <dbReference type="Proteomes" id="UP000717585"/>
    </source>
</evidence>
<keyword evidence="8 10" id="KW-0539">Nucleus</keyword>
<feature type="site" description="mRNA cap binding" evidence="12">
    <location>
        <position position="84"/>
    </location>
</feature>
<evidence type="ECO:0000256" key="4">
    <source>
        <dbReference type="ARBA" id="ARBA00022679"/>
    </source>
</evidence>
<feature type="compositionally biased region" description="Polar residues" evidence="13">
    <location>
        <begin position="1"/>
        <end position="12"/>
    </location>
</feature>
<dbReference type="InterPro" id="IPR029063">
    <property type="entry name" value="SAM-dependent_MTases_sf"/>
</dbReference>
<dbReference type="InterPro" id="IPR004971">
    <property type="entry name" value="mRNA_G-N7_MeTrfase_dom"/>
</dbReference>
<keyword evidence="7 10" id="KW-0506">mRNA capping</keyword>
<dbReference type="GO" id="GO:0005634">
    <property type="term" value="C:nucleus"/>
    <property type="evidence" value="ECO:0007669"/>
    <property type="project" value="UniProtKB-SubCell"/>
</dbReference>
<dbReference type="GO" id="GO:0003723">
    <property type="term" value="F:RNA binding"/>
    <property type="evidence" value="ECO:0007669"/>
    <property type="project" value="UniProtKB-KW"/>
</dbReference>
<feature type="binding site" evidence="11">
    <location>
        <position position="228"/>
    </location>
    <ligand>
        <name>S-adenosyl-L-methionine</name>
        <dbReference type="ChEBI" id="CHEBI:59789"/>
    </ligand>
</feature>
<feature type="site" description="mRNA cap binding" evidence="12">
    <location>
        <position position="461"/>
    </location>
</feature>
<keyword evidence="16" id="KW-1185">Reference proteome</keyword>
<dbReference type="Pfam" id="PF03291">
    <property type="entry name" value="mRNA_G-N7_MeTrfase"/>
    <property type="match status" value="2"/>
</dbReference>
<dbReference type="PANTHER" id="PTHR12189">
    <property type="entry name" value="MRNA GUANINE-7- METHYLTRANSFERASE"/>
    <property type="match status" value="1"/>
</dbReference>
<feature type="binding site" evidence="11">
    <location>
        <position position="138"/>
    </location>
    <ligand>
        <name>S-adenosyl-L-methionine</name>
        <dbReference type="ChEBI" id="CHEBI:59789"/>
    </ligand>
</feature>
<protein>
    <recommendedName>
        <fullName evidence="10">mRNA cap guanine-N(7) methyltransferase</fullName>
        <ecNumber evidence="10">2.1.1.56</ecNumber>
    </recommendedName>
    <alternativeName>
        <fullName evidence="10">mRNA (guanine-N(7))-methyltransferase</fullName>
    </alternativeName>
    <alternativeName>
        <fullName evidence="10">mRNA cap methyltransferase</fullName>
    </alternativeName>
</protein>
<gene>
    <name evidence="15" type="ORF">J8273_6095</name>
</gene>
<evidence type="ECO:0000256" key="1">
    <source>
        <dbReference type="ARBA" id="ARBA00004123"/>
    </source>
</evidence>
<dbReference type="EMBL" id="JAHDYR010000036">
    <property type="protein sequence ID" value="KAG9392627.1"/>
    <property type="molecule type" value="Genomic_DNA"/>
</dbReference>
<sequence length="531" mass="60470">MADYNGSSVNRDTTADKNGPSIDRDAIALHYADLNRNQEKRMESAISQLRVMNNWVKAVLIGLFARQDDDCMDYCSGKGGDMMKWAKAKPRFVSFVDLTYWSVVESVVRYNKYLDQQYQSLMPGETPAVFHANFVWADVCNDFLMHWFNPSHTDLNFSLQSVVRGDYVIEDNDLLKLNVADIKKTAPGSEERRKLERAVNASMNKLIADPMIFRGWFDFISCQFAMHYSFESEFRATRFMQNVASSLKPGAFFVATVPNRAEIIKRVKAQYDSDLEQYRLDKAAGNGPEQPVLHCGSNQLLDGYTDPESVYGLRFEPHETQPESERVTVDARGELHVPTFGARYIFRLVDAIHAIPEYLLPDDDTIDHVIANSCGMELVDSIPFAELFQMFRTAEKVDIHDPNARRRCPRTETVANKPLVELLKLVQSQFSQFESLATNQFRLPHSIEEFDQAQWEAITIYKALVFRRKPVGPDQKKRQPILLNISGSAAFRRAEDIAMVMGEIPPEKPKKEEQEDGGDDEYGDVDLGGII</sequence>
<feature type="binding site" evidence="12">
    <location>
        <begin position="53"/>
        <end position="54"/>
    </location>
    <ligand>
        <name>mRNA</name>
        <dbReference type="ChEBI" id="CHEBI:33699"/>
    </ligand>
</feature>
<feature type="site" description="mRNA cap binding" evidence="12">
    <location>
        <position position="78"/>
    </location>
</feature>
<feature type="binding site" evidence="11">
    <location>
        <position position="75"/>
    </location>
    <ligand>
        <name>S-adenosyl-L-methionine</name>
        <dbReference type="ChEBI" id="CHEBI:59789"/>
    </ligand>
</feature>
<evidence type="ECO:0000256" key="13">
    <source>
        <dbReference type="SAM" id="MobiDB-lite"/>
    </source>
</evidence>
<dbReference type="PANTHER" id="PTHR12189:SF2">
    <property type="entry name" value="MRNA CAP GUANINE-N7 METHYLTRANSFERASE"/>
    <property type="match status" value="1"/>
</dbReference>
<comment type="catalytic activity">
    <reaction evidence="9">
        <text>a 5'-end (5'-triphosphoguanosine)-ribonucleoside in mRNA + S-adenosyl-L-methionine = a 5'-end (N(7)-methyl 5'-triphosphoguanosine)-ribonucleoside in mRNA + S-adenosyl-L-homocysteine</text>
        <dbReference type="Rhea" id="RHEA:67008"/>
        <dbReference type="Rhea" id="RHEA-COMP:17166"/>
        <dbReference type="Rhea" id="RHEA-COMP:17167"/>
        <dbReference type="ChEBI" id="CHEBI:57856"/>
        <dbReference type="ChEBI" id="CHEBI:59789"/>
        <dbReference type="ChEBI" id="CHEBI:156461"/>
        <dbReference type="ChEBI" id="CHEBI:167617"/>
        <dbReference type="EC" id="2.1.1.56"/>
    </reaction>
</comment>
<dbReference type="EC" id="2.1.1.56" evidence="10"/>
<reference evidence="15" key="1">
    <citation type="submission" date="2021-05" db="EMBL/GenBank/DDBJ databases">
        <title>A free-living protist that lacks canonical eukaryotic 1 DNA replication and segregation systems.</title>
        <authorList>
            <person name="Salas-Leiva D.E."/>
            <person name="Tromer E.C."/>
            <person name="Curtis B.A."/>
            <person name="Jerlstrom-Hultqvist J."/>
            <person name="Kolisko M."/>
            <person name="Yi Z."/>
            <person name="Salas-Leiva J.S."/>
            <person name="Gallot-Lavallee L."/>
            <person name="Kops G.J.P.L."/>
            <person name="Archibald J.M."/>
            <person name="Simpson A.G.B."/>
            <person name="Roger A.J."/>
        </authorList>
    </citation>
    <scope>NUCLEOTIDE SEQUENCE</scope>
    <source>
        <strain evidence="15">BICM</strain>
    </source>
</reference>
<feature type="binding site" evidence="11">
    <location>
        <position position="97"/>
    </location>
    <ligand>
        <name>S-adenosyl-L-methionine</name>
        <dbReference type="ChEBI" id="CHEBI:59789"/>
    </ligand>
</feature>
<feature type="compositionally biased region" description="Acidic residues" evidence="13">
    <location>
        <begin position="514"/>
        <end position="524"/>
    </location>
</feature>
<feature type="binding site" evidence="11">
    <location>
        <position position="57"/>
    </location>
    <ligand>
        <name>S-adenosyl-L-methionine</name>
        <dbReference type="ChEBI" id="CHEBI:59789"/>
    </ligand>
</feature>
<keyword evidence="6 10" id="KW-0694">RNA-binding</keyword>
<keyword evidence="5 10" id="KW-0949">S-adenosyl-L-methionine</keyword>
<dbReference type="Gene3D" id="3.40.50.150">
    <property type="entry name" value="Vaccinia Virus protein VP39"/>
    <property type="match status" value="1"/>
</dbReference>
<evidence type="ECO:0000256" key="11">
    <source>
        <dbReference type="PIRSR" id="PIRSR028762-1"/>
    </source>
</evidence>
<dbReference type="InterPro" id="IPR016899">
    <property type="entry name" value="mRNA_G-N7_MeTrfase_euk"/>
</dbReference>
<feature type="domain" description="MRNA cap 0 methyltransferase" evidence="14">
    <location>
        <begin position="44"/>
        <end position="469"/>
    </location>
</feature>
<dbReference type="InterPro" id="IPR039753">
    <property type="entry name" value="RG7MT1"/>
</dbReference>
<organism evidence="15 16">
    <name type="scientific">Carpediemonas membranifera</name>
    <dbReference type="NCBI Taxonomy" id="201153"/>
    <lineage>
        <taxon>Eukaryota</taxon>
        <taxon>Metamonada</taxon>
        <taxon>Carpediemonas-like organisms</taxon>
        <taxon>Carpediemonas</taxon>
    </lineage>
</organism>
<accession>A0A8J6B4B5</accession>
<feature type="site" description="mRNA cap binding" evidence="12">
    <location>
        <position position="109"/>
    </location>
</feature>
<dbReference type="PROSITE" id="PS51562">
    <property type="entry name" value="RNA_CAP0_MT"/>
    <property type="match status" value="1"/>
</dbReference>
<dbReference type="AlphaFoldDB" id="A0A8J6B4B5"/>